<evidence type="ECO:0000256" key="6">
    <source>
        <dbReference type="ARBA" id="ARBA00023125"/>
    </source>
</evidence>
<keyword evidence="8 9" id="KW-0804">Transcription</keyword>
<evidence type="ECO:0000256" key="9">
    <source>
        <dbReference type="PIRNR" id="PIRNR006171"/>
    </source>
</evidence>
<comment type="caution">
    <text evidence="12">The sequence shown here is derived from an EMBL/GenBank/DDBJ whole genome shotgun (WGS) entry which is preliminary data.</text>
</comment>
<sequence>MHTEQTDPTTMRVLIVEDDPMTAEAHADYVHRVPGFIVVGRCESGHEVLPKLEECTTAGTPVDIVLLDMNLRDSHGLDVARRITQYGHDVGIIAVTAVRQLQVVKSALASGISQYLIKPFTFAVFREKLENQREFRLDLAGSGDLATQDSVDRAMSALRATPRTHLPKGLLEETLETVSSAMRQAETALSATEVGERLHLSRVTVRRYLEHLAETRQVVKQPRHGTPGRPEYEYRWV</sequence>
<keyword evidence="7 9" id="KW-0010">Activator</keyword>
<dbReference type="AlphaFoldDB" id="A0A921MD50"/>
<dbReference type="SUPFAM" id="SSF46785">
    <property type="entry name" value="Winged helix' DNA-binding domain"/>
    <property type="match status" value="1"/>
</dbReference>
<dbReference type="PANTHER" id="PTHR45526">
    <property type="entry name" value="TRANSCRIPTIONAL REGULATORY PROTEIN DPIA"/>
    <property type="match status" value="1"/>
</dbReference>
<evidence type="ECO:0000256" key="2">
    <source>
        <dbReference type="ARBA" id="ARBA00022490"/>
    </source>
</evidence>
<dbReference type="GO" id="GO:0003677">
    <property type="term" value="F:DNA binding"/>
    <property type="evidence" value="ECO:0007669"/>
    <property type="project" value="UniProtKB-KW"/>
</dbReference>
<dbReference type="Gene3D" id="3.40.50.2300">
    <property type="match status" value="1"/>
</dbReference>
<dbReference type="EMBL" id="DYUK01000128">
    <property type="protein sequence ID" value="HJG79940.1"/>
    <property type="molecule type" value="Genomic_DNA"/>
</dbReference>
<evidence type="ECO:0000256" key="4">
    <source>
        <dbReference type="ARBA" id="ARBA00023012"/>
    </source>
</evidence>
<keyword evidence="3 10" id="KW-0597">Phosphoprotein</keyword>
<evidence type="ECO:0000313" key="13">
    <source>
        <dbReference type="Proteomes" id="UP000784435"/>
    </source>
</evidence>
<keyword evidence="4 9" id="KW-0902">Two-component regulatory system</keyword>
<dbReference type="PIRSF" id="PIRSF006171">
    <property type="entry name" value="RR_citrat_malat"/>
    <property type="match status" value="1"/>
</dbReference>
<evidence type="ECO:0000256" key="5">
    <source>
        <dbReference type="ARBA" id="ARBA00023015"/>
    </source>
</evidence>
<dbReference type="InterPro" id="IPR024187">
    <property type="entry name" value="Sig_transdc_resp-reg_cit/mal"/>
</dbReference>
<dbReference type="PANTHER" id="PTHR45526:SF1">
    <property type="entry name" value="TRANSCRIPTIONAL REGULATORY PROTEIN DCUR-RELATED"/>
    <property type="match status" value="1"/>
</dbReference>
<evidence type="ECO:0000256" key="7">
    <source>
        <dbReference type="ARBA" id="ARBA00023159"/>
    </source>
</evidence>
<dbReference type="InterPro" id="IPR051271">
    <property type="entry name" value="2C-system_Tx_regulators"/>
</dbReference>
<proteinExistence type="predicted"/>
<keyword evidence="2 9" id="KW-0963">Cytoplasm</keyword>
<dbReference type="GO" id="GO:0003700">
    <property type="term" value="F:DNA-binding transcription factor activity"/>
    <property type="evidence" value="ECO:0007669"/>
    <property type="project" value="InterPro"/>
</dbReference>
<dbReference type="GO" id="GO:0005737">
    <property type="term" value="C:cytoplasm"/>
    <property type="evidence" value="ECO:0007669"/>
    <property type="project" value="UniProtKB-SubCell"/>
</dbReference>
<evidence type="ECO:0000256" key="3">
    <source>
        <dbReference type="ARBA" id="ARBA00022553"/>
    </source>
</evidence>
<dbReference type="Proteomes" id="UP000784435">
    <property type="component" value="Unassembled WGS sequence"/>
</dbReference>
<comment type="subcellular location">
    <subcellularLocation>
        <location evidence="1 9">Cytoplasm</location>
    </subcellularLocation>
</comment>
<protein>
    <recommendedName>
        <fullName evidence="9">Transcriptional regulatory protein</fullName>
    </recommendedName>
</protein>
<dbReference type="InterPro" id="IPR011006">
    <property type="entry name" value="CheY-like_superfamily"/>
</dbReference>
<organism evidence="12 13">
    <name type="scientific">Brevibacterium senegalense</name>
    <dbReference type="NCBI Taxonomy" id="1033736"/>
    <lineage>
        <taxon>Bacteria</taxon>
        <taxon>Bacillati</taxon>
        <taxon>Actinomycetota</taxon>
        <taxon>Actinomycetes</taxon>
        <taxon>Micrococcales</taxon>
        <taxon>Brevibacteriaceae</taxon>
        <taxon>Brevibacterium</taxon>
    </lineage>
</organism>
<reference evidence="12" key="2">
    <citation type="submission" date="2021-09" db="EMBL/GenBank/DDBJ databases">
        <authorList>
            <person name="Gilroy R."/>
        </authorList>
    </citation>
    <scope>NUCLEOTIDE SEQUENCE</scope>
    <source>
        <strain evidence="12">ChiGjej5B5-7349</strain>
    </source>
</reference>
<dbReference type="Pfam" id="PF00072">
    <property type="entry name" value="Response_reg"/>
    <property type="match status" value="1"/>
</dbReference>
<dbReference type="SUPFAM" id="SSF52172">
    <property type="entry name" value="CheY-like"/>
    <property type="match status" value="1"/>
</dbReference>
<evidence type="ECO:0000313" key="12">
    <source>
        <dbReference type="EMBL" id="HJG79940.1"/>
    </source>
</evidence>
<evidence type="ECO:0000256" key="1">
    <source>
        <dbReference type="ARBA" id="ARBA00004496"/>
    </source>
</evidence>
<dbReference type="PROSITE" id="PS50110">
    <property type="entry name" value="RESPONSE_REGULATORY"/>
    <property type="match status" value="1"/>
</dbReference>
<dbReference type="SMART" id="SM00448">
    <property type="entry name" value="REC"/>
    <property type="match status" value="1"/>
</dbReference>
<dbReference type="GO" id="GO:0000156">
    <property type="term" value="F:phosphorelay response regulator activity"/>
    <property type="evidence" value="ECO:0007669"/>
    <property type="project" value="TreeGrafter"/>
</dbReference>
<evidence type="ECO:0000256" key="8">
    <source>
        <dbReference type="ARBA" id="ARBA00023163"/>
    </source>
</evidence>
<feature type="domain" description="Response regulatory" evidence="11">
    <location>
        <begin position="12"/>
        <end position="133"/>
    </location>
</feature>
<reference evidence="12" key="1">
    <citation type="journal article" date="2021" name="PeerJ">
        <title>Extensive microbial diversity within the chicken gut microbiome revealed by metagenomics and culture.</title>
        <authorList>
            <person name="Gilroy R."/>
            <person name="Ravi A."/>
            <person name="Getino M."/>
            <person name="Pursley I."/>
            <person name="Horton D.L."/>
            <person name="Alikhan N.F."/>
            <person name="Baker D."/>
            <person name="Gharbi K."/>
            <person name="Hall N."/>
            <person name="Watson M."/>
            <person name="Adriaenssens E.M."/>
            <person name="Foster-Nyarko E."/>
            <person name="Jarju S."/>
            <person name="Secka A."/>
            <person name="Antonio M."/>
            <person name="Oren A."/>
            <person name="Chaudhuri R.R."/>
            <person name="La Ragione R."/>
            <person name="Hildebrand F."/>
            <person name="Pallen M.J."/>
        </authorList>
    </citation>
    <scope>NUCLEOTIDE SEQUENCE</scope>
    <source>
        <strain evidence="12">ChiGjej5B5-7349</strain>
    </source>
</reference>
<accession>A0A921MD50</accession>
<keyword evidence="6 9" id="KW-0238">DNA-binding</keyword>
<dbReference type="InterPro" id="IPR036390">
    <property type="entry name" value="WH_DNA-bd_sf"/>
</dbReference>
<feature type="modified residue" description="4-aspartylphosphate" evidence="10">
    <location>
        <position position="68"/>
    </location>
</feature>
<dbReference type="InterPro" id="IPR001789">
    <property type="entry name" value="Sig_transdc_resp-reg_receiver"/>
</dbReference>
<name>A0A921MD50_9MICO</name>
<keyword evidence="5 9" id="KW-0805">Transcription regulation</keyword>
<gene>
    <name evidence="12" type="ORF">K8V08_05975</name>
</gene>
<evidence type="ECO:0000259" key="11">
    <source>
        <dbReference type="PROSITE" id="PS50110"/>
    </source>
</evidence>
<evidence type="ECO:0000256" key="10">
    <source>
        <dbReference type="PROSITE-ProRule" id="PRU00169"/>
    </source>
</evidence>